<dbReference type="AlphaFoldDB" id="A0A2T0SPG6"/>
<dbReference type="Proteomes" id="UP000239494">
    <property type="component" value="Unassembled WGS sequence"/>
</dbReference>
<evidence type="ECO:0000313" key="3">
    <source>
        <dbReference type="Proteomes" id="UP000239494"/>
    </source>
</evidence>
<evidence type="ECO:0000256" key="1">
    <source>
        <dbReference type="SAM" id="SignalP"/>
    </source>
</evidence>
<evidence type="ECO:0000313" key="2">
    <source>
        <dbReference type="EMBL" id="PRY35253.1"/>
    </source>
</evidence>
<dbReference type="PROSITE" id="PS51257">
    <property type="entry name" value="PROKAR_LIPOPROTEIN"/>
    <property type="match status" value="1"/>
</dbReference>
<proteinExistence type="predicted"/>
<evidence type="ECO:0008006" key="4">
    <source>
        <dbReference type="Google" id="ProtNLM"/>
    </source>
</evidence>
<comment type="caution">
    <text evidence="2">The sequence shown here is derived from an EMBL/GenBank/DDBJ whole genome shotgun (WGS) entry which is preliminary data.</text>
</comment>
<dbReference type="OrthoDB" id="3686846at2"/>
<feature type="chain" id="PRO_5038588410" description="DUF4352 domain-containing protein" evidence="1">
    <location>
        <begin position="23"/>
        <end position="182"/>
    </location>
</feature>
<keyword evidence="3" id="KW-1185">Reference proteome</keyword>
<dbReference type="RefSeq" id="WP_106193735.1">
    <property type="nucleotide sequence ID" value="NZ_PVTF01000014.1"/>
</dbReference>
<accession>A0A2T0SPG6</accession>
<sequence length="182" mass="18454">MKFAKLAVGICLTMAVAGCAGAPDLVSAPAAQAKETPALRAGGVADAPSAAPYTAFGAQHVWTTGLSITIGQPRSLQPSETAFPQAPRTAVFTVTISNGSKSEYHPAQLSVHAVVDGKPAQEVIDSVQGLNGIGAAVRELPAGRDTTVTLAFAVPKEAVHLQLTVEPNAADAEPSATFEGQA</sequence>
<gene>
    <name evidence="2" type="ORF">CLV43_114171</name>
</gene>
<name>A0A2T0SPG6_9PSEU</name>
<reference evidence="2 3" key="1">
    <citation type="submission" date="2018-03" db="EMBL/GenBank/DDBJ databases">
        <title>Genomic Encyclopedia of Archaeal and Bacterial Type Strains, Phase II (KMG-II): from individual species to whole genera.</title>
        <authorList>
            <person name="Goeker M."/>
        </authorList>
    </citation>
    <scope>NUCLEOTIDE SEQUENCE [LARGE SCALE GENOMIC DNA]</scope>
    <source>
        <strain evidence="2 3">DSM 44720</strain>
    </source>
</reference>
<protein>
    <recommendedName>
        <fullName evidence="4">DUF4352 domain-containing protein</fullName>
    </recommendedName>
</protein>
<feature type="signal peptide" evidence="1">
    <location>
        <begin position="1"/>
        <end position="22"/>
    </location>
</feature>
<keyword evidence="1" id="KW-0732">Signal</keyword>
<organism evidence="2 3">
    <name type="scientific">Umezawaea tangerina</name>
    <dbReference type="NCBI Taxonomy" id="84725"/>
    <lineage>
        <taxon>Bacteria</taxon>
        <taxon>Bacillati</taxon>
        <taxon>Actinomycetota</taxon>
        <taxon>Actinomycetes</taxon>
        <taxon>Pseudonocardiales</taxon>
        <taxon>Pseudonocardiaceae</taxon>
        <taxon>Umezawaea</taxon>
    </lineage>
</organism>
<dbReference type="EMBL" id="PVTF01000014">
    <property type="protein sequence ID" value="PRY35253.1"/>
    <property type="molecule type" value="Genomic_DNA"/>
</dbReference>